<dbReference type="Proteomes" id="UP001138751">
    <property type="component" value="Unassembled WGS sequence"/>
</dbReference>
<dbReference type="PROSITE" id="PS51257">
    <property type="entry name" value="PROKAR_LIPOPROTEIN"/>
    <property type="match status" value="1"/>
</dbReference>
<accession>A0A9X9WY76</accession>
<organism evidence="1 2">
    <name type="scientific">Neoroseomonas soli</name>
    <dbReference type="NCBI Taxonomy" id="1081025"/>
    <lineage>
        <taxon>Bacteria</taxon>
        <taxon>Pseudomonadati</taxon>
        <taxon>Pseudomonadota</taxon>
        <taxon>Alphaproteobacteria</taxon>
        <taxon>Acetobacterales</taxon>
        <taxon>Acetobacteraceae</taxon>
        <taxon>Neoroseomonas</taxon>
    </lineage>
</organism>
<comment type="caution">
    <text evidence="1">The sequence shown here is derived from an EMBL/GenBank/DDBJ whole genome shotgun (WGS) entry which is preliminary data.</text>
</comment>
<evidence type="ECO:0000313" key="2">
    <source>
        <dbReference type="Proteomes" id="UP001138751"/>
    </source>
</evidence>
<dbReference type="EMBL" id="JAAEDM010000032">
    <property type="protein sequence ID" value="MBR0672105.1"/>
    <property type="molecule type" value="Genomic_DNA"/>
</dbReference>
<name>A0A9X9WY76_9PROT</name>
<reference evidence="1" key="2">
    <citation type="journal article" date="2021" name="Syst. Appl. Microbiol.">
        <title>Roseomonas hellenica sp. nov., isolated from roots of wild-growing Alkanna tinctoria.</title>
        <authorList>
            <person name="Rat A."/>
            <person name="Naranjo H.D."/>
            <person name="Lebbe L."/>
            <person name="Cnockaert M."/>
            <person name="Krigas N."/>
            <person name="Grigoriadou K."/>
            <person name="Maloupa E."/>
            <person name="Willems A."/>
        </authorList>
    </citation>
    <scope>NUCLEOTIDE SEQUENCE</scope>
    <source>
        <strain evidence="1">LMG 31231</strain>
    </source>
</reference>
<keyword evidence="2" id="KW-1185">Reference proteome</keyword>
<sequence length="128" mass="14307">MQRRSLLGAAPVLLAIAAVGLSACTRPIYNVESRSFVDTATPEIRRNQILRAGAGLGWEMEPVRPGLIRATLRLRTHVAVTEITYTASNFSIRYVNSTNLQYDGTSIHRNYNSWIENLERAIIQQPPV</sequence>
<proteinExistence type="predicted"/>
<dbReference type="AlphaFoldDB" id="A0A9X9WY76"/>
<protein>
    <recommendedName>
        <fullName evidence="3">Lipoprotein</fullName>
    </recommendedName>
</protein>
<gene>
    <name evidence="1" type="ORF">GXW76_13065</name>
</gene>
<dbReference type="RefSeq" id="WP_211862496.1">
    <property type="nucleotide sequence ID" value="NZ_JAAEDM010000032.1"/>
</dbReference>
<evidence type="ECO:0000313" key="1">
    <source>
        <dbReference type="EMBL" id="MBR0672105.1"/>
    </source>
</evidence>
<evidence type="ECO:0008006" key="3">
    <source>
        <dbReference type="Google" id="ProtNLM"/>
    </source>
</evidence>
<reference evidence="1" key="1">
    <citation type="submission" date="2020-01" db="EMBL/GenBank/DDBJ databases">
        <authorList>
            <person name="Rat A."/>
        </authorList>
    </citation>
    <scope>NUCLEOTIDE SEQUENCE</scope>
    <source>
        <strain evidence="1">LMG 31231</strain>
    </source>
</reference>